<evidence type="ECO:0000259" key="6">
    <source>
        <dbReference type="Pfam" id="PF01416"/>
    </source>
</evidence>
<keyword evidence="3 4" id="KW-0413">Isomerase</keyword>
<organism evidence="7 8">
    <name type="scientific">Triparma retinervis</name>
    <dbReference type="NCBI Taxonomy" id="2557542"/>
    <lineage>
        <taxon>Eukaryota</taxon>
        <taxon>Sar</taxon>
        <taxon>Stramenopiles</taxon>
        <taxon>Ochrophyta</taxon>
        <taxon>Bolidophyceae</taxon>
        <taxon>Parmales</taxon>
        <taxon>Triparmaceae</taxon>
        <taxon>Triparma</taxon>
    </lineage>
</organism>
<dbReference type="GO" id="GO:0005737">
    <property type="term" value="C:cytoplasm"/>
    <property type="evidence" value="ECO:0007669"/>
    <property type="project" value="TreeGrafter"/>
</dbReference>
<evidence type="ECO:0000256" key="5">
    <source>
        <dbReference type="SAM" id="MobiDB-lite"/>
    </source>
</evidence>
<dbReference type="Pfam" id="PF01416">
    <property type="entry name" value="PseudoU_synth_1"/>
    <property type="match status" value="1"/>
</dbReference>
<keyword evidence="2 4" id="KW-0819">tRNA processing</keyword>
<dbReference type="SUPFAM" id="SSF55120">
    <property type="entry name" value="Pseudouridine synthase"/>
    <property type="match status" value="1"/>
</dbReference>
<dbReference type="Gene3D" id="3.30.70.660">
    <property type="entry name" value="Pseudouridine synthase I, catalytic domain, C-terminal subdomain"/>
    <property type="match status" value="1"/>
</dbReference>
<comment type="catalytic activity">
    <reaction evidence="4">
        <text>uridine(38/39/40) in tRNA = pseudouridine(38/39/40) in tRNA</text>
        <dbReference type="Rhea" id="RHEA:22376"/>
        <dbReference type="Rhea" id="RHEA-COMP:10085"/>
        <dbReference type="Rhea" id="RHEA-COMP:10087"/>
        <dbReference type="ChEBI" id="CHEBI:65314"/>
        <dbReference type="ChEBI" id="CHEBI:65315"/>
        <dbReference type="EC" id="5.4.99.12"/>
    </reaction>
</comment>
<dbReference type="InterPro" id="IPR020094">
    <property type="entry name" value="TruA/RsuA/RluB/E/F_N"/>
</dbReference>
<feature type="region of interest" description="Disordered" evidence="5">
    <location>
        <begin position="100"/>
        <end position="124"/>
    </location>
</feature>
<comment type="similarity">
    <text evidence="1 4">Belongs to the tRNA pseudouridine synthase TruA family.</text>
</comment>
<dbReference type="EC" id="5.4.99.12" evidence="4"/>
<evidence type="ECO:0000256" key="1">
    <source>
        <dbReference type="ARBA" id="ARBA00009375"/>
    </source>
</evidence>
<evidence type="ECO:0000313" key="7">
    <source>
        <dbReference type="EMBL" id="GMI06443.1"/>
    </source>
</evidence>
<comment type="caution">
    <text evidence="7">The sequence shown here is derived from an EMBL/GenBank/DDBJ whole genome shotgun (WGS) entry which is preliminary data.</text>
</comment>
<dbReference type="InterPro" id="IPR020103">
    <property type="entry name" value="PsdUridine_synth_cat_dom_sf"/>
</dbReference>
<evidence type="ECO:0000256" key="3">
    <source>
        <dbReference type="ARBA" id="ARBA00023235"/>
    </source>
</evidence>
<evidence type="ECO:0000256" key="2">
    <source>
        <dbReference type="ARBA" id="ARBA00022694"/>
    </source>
</evidence>
<keyword evidence="8" id="KW-1185">Reference proteome</keyword>
<dbReference type="InterPro" id="IPR020095">
    <property type="entry name" value="PsdUridine_synth_TruA_C"/>
</dbReference>
<dbReference type="GO" id="GO:0003723">
    <property type="term" value="F:RNA binding"/>
    <property type="evidence" value="ECO:0007669"/>
    <property type="project" value="InterPro"/>
</dbReference>
<evidence type="ECO:0000256" key="4">
    <source>
        <dbReference type="RuleBase" id="RU003792"/>
    </source>
</evidence>
<reference evidence="7" key="1">
    <citation type="submission" date="2022-07" db="EMBL/GenBank/DDBJ databases">
        <title>Genome analysis of Parmales, a sister group of diatoms, reveals the evolutionary specialization of diatoms from phago-mixotrophs to photoautotrophs.</title>
        <authorList>
            <person name="Ban H."/>
            <person name="Sato S."/>
            <person name="Yoshikawa S."/>
            <person name="Kazumasa Y."/>
            <person name="Nakamura Y."/>
            <person name="Ichinomiya M."/>
            <person name="Saitoh K."/>
            <person name="Sato N."/>
            <person name="Blanc-Mathieu R."/>
            <person name="Endo H."/>
            <person name="Kuwata A."/>
            <person name="Ogata H."/>
        </authorList>
    </citation>
    <scope>NUCLEOTIDE SEQUENCE</scope>
</reference>
<feature type="domain" description="Pseudouridine synthase I TruA alpha/beta" evidence="6">
    <location>
        <begin position="191"/>
        <end position="300"/>
    </location>
</feature>
<dbReference type="GO" id="GO:1990481">
    <property type="term" value="P:mRNA pseudouridine synthesis"/>
    <property type="evidence" value="ECO:0007669"/>
    <property type="project" value="TreeGrafter"/>
</dbReference>
<dbReference type="GO" id="GO:0031119">
    <property type="term" value="P:tRNA pseudouridine synthesis"/>
    <property type="evidence" value="ECO:0007669"/>
    <property type="project" value="TreeGrafter"/>
</dbReference>
<dbReference type="InterPro" id="IPR001406">
    <property type="entry name" value="PsdUridine_synth_TruA"/>
</dbReference>
<dbReference type="NCBIfam" id="TIGR00071">
    <property type="entry name" value="hisT_truA"/>
    <property type="match status" value="1"/>
</dbReference>
<accession>A0A9W7F9T1</accession>
<dbReference type="EMBL" id="BRXZ01000161">
    <property type="protein sequence ID" value="GMI06443.1"/>
    <property type="molecule type" value="Genomic_DNA"/>
</dbReference>
<name>A0A9W7F9T1_9STRA</name>
<gene>
    <name evidence="7" type="ORF">TrRE_jg3434</name>
</gene>
<protein>
    <recommendedName>
        <fullName evidence="4">tRNA pseudouridine synthase</fullName>
        <ecNumber evidence="4">5.4.99.12</ecNumber>
    </recommendedName>
</protein>
<dbReference type="GO" id="GO:0005634">
    <property type="term" value="C:nucleus"/>
    <property type="evidence" value="ECO:0007669"/>
    <property type="project" value="TreeGrafter"/>
</dbReference>
<dbReference type="OrthoDB" id="25767at2759"/>
<dbReference type="AlphaFoldDB" id="A0A9W7F9T1"/>
<dbReference type="PANTHER" id="PTHR11142">
    <property type="entry name" value="PSEUDOURIDYLATE SYNTHASE"/>
    <property type="match status" value="1"/>
</dbReference>
<dbReference type="InterPro" id="IPR020097">
    <property type="entry name" value="PsdUridine_synth_TruA_a/b_dom"/>
</dbReference>
<dbReference type="GO" id="GO:0160147">
    <property type="term" value="F:tRNA pseudouridine(38-40) synthase activity"/>
    <property type="evidence" value="ECO:0007669"/>
    <property type="project" value="UniProtKB-EC"/>
</dbReference>
<dbReference type="PANTHER" id="PTHR11142:SF5">
    <property type="entry name" value="TRNA PSEUDOURIDINE(38_39) SYNTHASE"/>
    <property type="match status" value="1"/>
</dbReference>
<sequence length="426" mass="47547">MKEKKKGRVFDISTKLQRHVAFRLAYDGEAYQGFSENVGTPGDESVERILFEGLVKCRLIEKRQTCCYSRCGRTDKGVSAFGQIIALKVRSAFPLSTPVGNLPSNPNDEVPVTTTKVNKKTGEEETKTTMVKECDYIKMLNAVLPPELRVISWVPVTEEFSARFSCKSRTYRYFFPRRNLDLGAMRAGLAKIVGDHDFRNMAKMDTEHVSNFRRLIFSAEIIETMGGQGGAREGCYFQIKGQAFLWHMVRNIVKVMFFIGEGKEEPAIVDELFDVENLPGKPNYQMASDLPLVLHRCDFNSLDMLSSASNLWDVQCHLEKRWDRFKIKCLQIENGIDSISAECSVDGSSVSAWAVRKFGLSSPLSVAGLGVVPWGRALEALGRAGVTPGPHPKPPEHAKLMGRGKGLTYEEKVGQMQGKKKESSTG</sequence>
<dbReference type="Proteomes" id="UP001165082">
    <property type="component" value="Unassembled WGS sequence"/>
</dbReference>
<evidence type="ECO:0000313" key="8">
    <source>
        <dbReference type="Proteomes" id="UP001165082"/>
    </source>
</evidence>
<dbReference type="Gene3D" id="3.30.70.580">
    <property type="entry name" value="Pseudouridine synthase I, catalytic domain, N-terminal subdomain"/>
    <property type="match status" value="1"/>
</dbReference>
<proteinExistence type="inferred from homology"/>
<dbReference type="HAMAP" id="MF_00171">
    <property type="entry name" value="TruA"/>
    <property type="match status" value="1"/>
</dbReference>